<dbReference type="AlphaFoldDB" id="A0A1I5IV50"/>
<gene>
    <name evidence="1" type="ORF">SAMN05421854_102722</name>
</gene>
<name>A0A1I5IV50_9PSEU</name>
<evidence type="ECO:0008006" key="3">
    <source>
        <dbReference type="Google" id="ProtNLM"/>
    </source>
</evidence>
<dbReference type="Proteomes" id="UP000199137">
    <property type="component" value="Unassembled WGS sequence"/>
</dbReference>
<evidence type="ECO:0000313" key="2">
    <source>
        <dbReference type="Proteomes" id="UP000199137"/>
    </source>
</evidence>
<dbReference type="EMBL" id="FOWC01000002">
    <property type="protein sequence ID" value="SFO64455.1"/>
    <property type="molecule type" value="Genomic_DNA"/>
</dbReference>
<protein>
    <recommendedName>
        <fullName evidence="3">ACT domain-containing protein</fullName>
    </recommendedName>
</protein>
<proteinExistence type="predicted"/>
<dbReference type="STRING" id="112413.SAMN05421854_102722"/>
<accession>A0A1I5IV50</accession>
<evidence type="ECO:0000313" key="1">
    <source>
        <dbReference type="EMBL" id="SFO64455.1"/>
    </source>
</evidence>
<organism evidence="1 2">
    <name type="scientific">Amycolatopsis rubida</name>
    <dbReference type="NCBI Taxonomy" id="112413"/>
    <lineage>
        <taxon>Bacteria</taxon>
        <taxon>Bacillati</taxon>
        <taxon>Actinomycetota</taxon>
        <taxon>Actinomycetes</taxon>
        <taxon>Pseudonocardiales</taxon>
        <taxon>Pseudonocardiaceae</taxon>
        <taxon>Amycolatopsis</taxon>
    </lineage>
</organism>
<reference evidence="1 2" key="1">
    <citation type="submission" date="2016-10" db="EMBL/GenBank/DDBJ databases">
        <authorList>
            <person name="de Groot N.N."/>
        </authorList>
    </citation>
    <scope>NUCLEOTIDE SEQUENCE [LARGE SCALE GENOMIC DNA]</scope>
    <source>
        <strain evidence="1 2">DSM 44637</strain>
    </source>
</reference>
<sequence length="118" mass="12733">MPVCGFLLRDLALFSRQTFFPEYAMSLSTFSSAPYTSGPAMLVRRRIATYFVGGIDQIPALVATLTQHGKLIHELSVDVREGVRESSMVSTVLVSPDALDALLDALRALSSVVSAELA</sequence>